<keyword evidence="1" id="KW-0812">Transmembrane</keyword>
<dbReference type="Pfam" id="PF04307">
    <property type="entry name" value="YdjM"/>
    <property type="match status" value="1"/>
</dbReference>
<evidence type="ECO:0000313" key="2">
    <source>
        <dbReference type="EMBL" id="PSR32208.1"/>
    </source>
</evidence>
<evidence type="ECO:0008006" key="4">
    <source>
        <dbReference type="Google" id="ProtNLM"/>
    </source>
</evidence>
<comment type="caution">
    <text evidence="2">The sequence shown here is derived from an EMBL/GenBank/DDBJ whole genome shotgun (WGS) entry which is preliminary data.</text>
</comment>
<name>A0A2T2XCM6_9FIRM</name>
<keyword evidence="1" id="KW-0472">Membrane</keyword>
<keyword evidence="1" id="KW-1133">Transmembrane helix</keyword>
<organism evidence="2 3">
    <name type="scientific">Sulfobacillus benefaciens</name>
    <dbReference type="NCBI Taxonomy" id="453960"/>
    <lineage>
        <taxon>Bacteria</taxon>
        <taxon>Bacillati</taxon>
        <taxon>Bacillota</taxon>
        <taxon>Clostridia</taxon>
        <taxon>Eubacteriales</taxon>
        <taxon>Clostridiales Family XVII. Incertae Sedis</taxon>
        <taxon>Sulfobacillus</taxon>
    </lineage>
</organism>
<feature type="transmembrane region" description="Helical" evidence="1">
    <location>
        <begin position="105"/>
        <end position="128"/>
    </location>
</feature>
<feature type="transmembrane region" description="Helical" evidence="1">
    <location>
        <begin position="140"/>
        <end position="158"/>
    </location>
</feature>
<dbReference type="EMBL" id="PXYW01000049">
    <property type="protein sequence ID" value="PSR32208.1"/>
    <property type="molecule type" value="Genomic_DNA"/>
</dbReference>
<dbReference type="InterPro" id="IPR007404">
    <property type="entry name" value="YdjM-like"/>
</dbReference>
<protein>
    <recommendedName>
        <fullName evidence="4">Metal-dependent hydrolase</fullName>
    </recommendedName>
</protein>
<proteinExistence type="predicted"/>
<reference evidence="2 3" key="1">
    <citation type="journal article" date="2014" name="BMC Genomics">
        <title>Comparison of environmental and isolate Sulfobacillus genomes reveals diverse carbon, sulfur, nitrogen, and hydrogen metabolisms.</title>
        <authorList>
            <person name="Justice N.B."/>
            <person name="Norman A."/>
            <person name="Brown C.T."/>
            <person name="Singh A."/>
            <person name="Thomas B.C."/>
            <person name="Banfield J.F."/>
        </authorList>
    </citation>
    <scope>NUCLEOTIDE SEQUENCE [LARGE SCALE GENOMIC DNA]</scope>
    <source>
        <strain evidence="2">AMDSBA4</strain>
    </source>
</reference>
<sequence length="219" mass="24077">MLHGPLSHPHTFRKDGVPMQGRTHVLGGLAAAGIALSLGVGHPVTLVLACGFGGLLPDWDHPHSTLGRFIPWPAVSHSRGPHAPPAVGRAGFPHPIWHRHQAHSLIGMTAAVGVFTGLVVVLWQILAAHIPGLARHVSCPWLWIALGLWFGGLSHLVLDGFNQERQWWLWPFSRQGFRWPVHAPVQRIDGLVFLGLTVVVVLLAWHLRVWALHPPLFSF</sequence>
<dbReference type="AlphaFoldDB" id="A0A2T2XCM6"/>
<evidence type="ECO:0000256" key="1">
    <source>
        <dbReference type="SAM" id="Phobius"/>
    </source>
</evidence>
<dbReference type="Proteomes" id="UP000242972">
    <property type="component" value="Unassembled WGS sequence"/>
</dbReference>
<accession>A0A2T2XCM6</accession>
<gene>
    <name evidence="2" type="ORF">C7B46_15445</name>
</gene>
<feature type="transmembrane region" description="Helical" evidence="1">
    <location>
        <begin position="188"/>
        <end position="207"/>
    </location>
</feature>
<evidence type="ECO:0000313" key="3">
    <source>
        <dbReference type="Proteomes" id="UP000242972"/>
    </source>
</evidence>